<evidence type="ECO:0000313" key="2">
    <source>
        <dbReference type="Proteomes" id="UP000001064"/>
    </source>
</evidence>
<keyword evidence="2" id="KW-1185">Reference proteome</keyword>
<dbReference type="OMA" id="FIMEYIL"/>
<dbReference type="EMBL" id="GL871138">
    <property type="protein sequence ID" value="EGC33522.1"/>
    <property type="molecule type" value="Genomic_DNA"/>
</dbReference>
<dbReference type="GeneID" id="10504303"/>
<accession>F0ZR98</accession>
<dbReference type="RefSeq" id="XP_003289947.1">
    <property type="nucleotide sequence ID" value="XM_003289899.1"/>
</dbReference>
<reference evidence="2" key="1">
    <citation type="journal article" date="2011" name="Genome Biol.">
        <title>Comparative genomics of the social amoebae Dictyostelium discoideum and Dictyostelium purpureum.</title>
        <authorList>
            <consortium name="US DOE Joint Genome Institute (JGI-PGF)"/>
            <person name="Sucgang R."/>
            <person name="Kuo A."/>
            <person name="Tian X."/>
            <person name="Salerno W."/>
            <person name="Parikh A."/>
            <person name="Feasley C.L."/>
            <person name="Dalin E."/>
            <person name="Tu H."/>
            <person name="Huang E."/>
            <person name="Barry K."/>
            <person name="Lindquist E."/>
            <person name="Shapiro H."/>
            <person name="Bruce D."/>
            <person name="Schmutz J."/>
            <person name="Salamov A."/>
            <person name="Fey P."/>
            <person name="Gaudet P."/>
            <person name="Anjard C."/>
            <person name="Babu M.M."/>
            <person name="Basu S."/>
            <person name="Bushmanova Y."/>
            <person name="van der Wel H."/>
            <person name="Katoh-Kurasawa M."/>
            <person name="Dinh C."/>
            <person name="Coutinho P.M."/>
            <person name="Saito T."/>
            <person name="Elias M."/>
            <person name="Schaap P."/>
            <person name="Kay R.R."/>
            <person name="Henrissat B."/>
            <person name="Eichinger L."/>
            <person name="Rivero F."/>
            <person name="Putnam N.H."/>
            <person name="West C.M."/>
            <person name="Loomis W.F."/>
            <person name="Chisholm R.L."/>
            <person name="Shaulsky G."/>
            <person name="Strassmann J.E."/>
            <person name="Queller D.C."/>
            <person name="Kuspa A."/>
            <person name="Grigoriev I.V."/>
        </authorList>
    </citation>
    <scope>NUCLEOTIDE SEQUENCE [LARGE SCALE GENOMIC DNA]</scope>
    <source>
        <strain evidence="2">QSDP1</strain>
    </source>
</reference>
<dbReference type="VEuPathDB" id="AmoebaDB:DICPUDRAFT_80703"/>
<proteinExistence type="predicted"/>
<sequence>MEINSHDKFETIFWKVFHNRYILTQIFKIMKEDPIELNKYYLGHRRCFSKIRSLGWLLENDKSFMILKMKMRAKEKLIIERSTILKLFTHCNLDEETINLFFDNYYNEQSYGSVKWLIEKSIESGNVMILKYLISKYEFRIKRNLLRLALTSNSIQVIEYLYKVIEEQTKQQDEEEKEEPLPLTLLVNKVDLTDYDPDPYNFQAETFKKGVFLLALHNHNRFIMEYILNNPQLYERVDGYCKVSENEVFKISSPSIKIKILEMDLVNISNIKSFLFSLQELLYEDQDKSSQLICKNKVESQSKEDLIIETMKFYVTLVYMINNETKLEIPNEYKVIFQCKKYSNQEKASKLIEILIKEVKKNKKTSIDSSIIKYYWNELNGKSLYSLYHCNAKQQDKESNGKKKVENLFEIENLDFLSTFESCSLNGLQYLFEVGFDFSDQHSINSMNLLPSDFENGRNNSRVLDFLKLFNTKTKQLLEHNKIAQLKIKKSKARSNNKNKEANTQQSEIQHKIKLPDQFIRMVLSYCPIDILEAILENKLIPVMNFVENRDIYINSNSIQTLQWFIENKTIEKSIEKLSSMNLPIPKSPFYTNNAEFIVENENNIDFIIQLNTLKKNSDNRNNNKIILSNLFGKIKIKFKNLDQLKYYQKNTGESVSLMFLELFKNRKLIGENFKTIEDLIEWSNYFERDQYKGFTQINYIQLIDLYTNIYKLVSSEGDKELYQLIDFNISKFPAIDLLFNSLELSTIKLILENQYFNIENEYSQLNIQSYINGLMPNTDNNLYNTKFYDNHSKLNFTSIFSLAKYLLFKLSEKSIILFHHYFRKIYKRALTCPDATLYKVKELDELYRQFSVPLIGEFYHLYYYLKMKSTKLVKYIESAPVLKDYITIVKKYEKNEIWIPPDTNLNLNNSNFSINYLINNTFDDIFIKLRFHLTESLTTLNTIGYEKSWENDLNFLASIHNLVVMDEILLAIDYSRFPLKNSWLNKFYEKINNVFEDHQIQNLKTIISKASNK</sequence>
<dbReference type="KEGG" id="dpp:DICPUDRAFT_80703"/>
<gene>
    <name evidence="1" type="ORF">DICPUDRAFT_80703</name>
</gene>
<organism evidence="1 2">
    <name type="scientific">Dictyostelium purpureum</name>
    <name type="common">Slime mold</name>
    <dbReference type="NCBI Taxonomy" id="5786"/>
    <lineage>
        <taxon>Eukaryota</taxon>
        <taxon>Amoebozoa</taxon>
        <taxon>Evosea</taxon>
        <taxon>Eumycetozoa</taxon>
        <taxon>Dictyostelia</taxon>
        <taxon>Dictyosteliales</taxon>
        <taxon>Dictyosteliaceae</taxon>
        <taxon>Dictyostelium</taxon>
    </lineage>
</organism>
<dbReference type="AlphaFoldDB" id="F0ZR98"/>
<dbReference type="InParanoid" id="F0ZR98"/>
<dbReference type="Proteomes" id="UP000001064">
    <property type="component" value="Unassembled WGS sequence"/>
</dbReference>
<dbReference type="PANTHER" id="PTHR32142">
    <property type="entry name" value="B BOX-TYPE DOMAIN-CONTAINING PROTEIN-RELATED"/>
    <property type="match status" value="1"/>
</dbReference>
<evidence type="ECO:0000313" key="1">
    <source>
        <dbReference type="EMBL" id="EGC33522.1"/>
    </source>
</evidence>
<name>F0ZR98_DICPU</name>
<protein>
    <submittedName>
        <fullName evidence="1">Uncharacterized protein</fullName>
    </submittedName>
</protein>
<dbReference type="PANTHER" id="PTHR32142:SF55">
    <property type="entry name" value="ANKYRIN REPEAT-CONTAINING PROTEIN-RELATED"/>
    <property type="match status" value="1"/>
</dbReference>